<evidence type="ECO:0000259" key="8">
    <source>
        <dbReference type="Pfam" id="PF13243"/>
    </source>
</evidence>
<dbReference type="Pfam" id="PF13243">
    <property type="entry name" value="SQHop_cyclase_C"/>
    <property type="match status" value="1"/>
</dbReference>
<dbReference type="Gene3D" id="6.20.120.20">
    <property type="match status" value="1"/>
</dbReference>
<organism evidence="10 11">
    <name type="scientific">Mycena albidolilacea</name>
    <dbReference type="NCBI Taxonomy" id="1033008"/>
    <lineage>
        <taxon>Eukaryota</taxon>
        <taxon>Fungi</taxon>
        <taxon>Dikarya</taxon>
        <taxon>Basidiomycota</taxon>
        <taxon>Agaricomycotina</taxon>
        <taxon>Agaricomycetes</taxon>
        <taxon>Agaricomycetidae</taxon>
        <taxon>Agaricales</taxon>
        <taxon>Marasmiineae</taxon>
        <taxon>Mycenaceae</taxon>
        <taxon>Mycena</taxon>
    </lineage>
</organism>
<dbReference type="PANTHER" id="PTHR11764">
    <property type="entry name" value="TERPENE CYCLASE/MUTASE FAMILY MEMBER"/>
    <property type="match status" value="1"/>
</dbReference>
<evidence type="ECO:0000256" key="4">
    <source>
        <dbReference type="ARBA" id="ARBA00022955"/>
    </source>
</evidence>
<evidence type="ECO:0000256" key="5">
    <source>
        <dbReference type="ARBA" id="ARBA00023098"/>
    </source>
</evidence>
<evidence type="ECO:0000259" key="9">
    <source>
        <dbReference type="Pfam" id="PF13249"/>
    </source>
</evidence>
<evidence type="ECO:0000256" key="7">
    <source>
        <dbReference type="RuleBase" id="RU362003"/>
    </source>
</evidence>
<evidence type="ECO:0000313" key="10">
    <source>
        <dbReference type="EMBL" id="KAJ7346852.1"/>
    </source>
</evidence>
<dbReference type="GO" id="GO:0006696">
    <property type="term" value="P:ergosterol biosynthetic process"/>
    <property type="evidence" value="ECO:0007669"/>
    <property type="project" value="TreeGrafter"/>
</dbReference>
<reference evidence="10" key="1">
    <citation type="submission" date="2023-03" db="EMBL/GenBank/DDBJ databases">
        <title>Massive genome expansion in bonnet fungi (Mycena s.s.) driven by repeated elements and novel gene families across ecological guilds.</title>
        <authorList>
            <consortium name="Lawrence Berkeley National Laboratory"/>
            <person name="Harder C.B."/>
            <person name="Miyauchi S."/>
            <person name="Viragh M."/>
            <person name="Kuo A."/>
            <person name="Thoen E."/>
            <person name="Andreopoulos B."/>
            <person name="Lu D."/>
            <person name="Skrede I."/>
            <person name="Drula E."/>
            <person name="Henrissat B."/>
            <person name="Morin E."/>
            <person name="Kohler A."/>
            <person name="Barry K."/>
            <person name="LaButti K."/>
            <person name="Morin E."/>
            <person name="Salamov A."/>
            <person name="Lipzen A."/>
            <person name="Mereny Z."/>
            <person name="Hegedus B."/>
            <person name="Baldrian P."/>
            <person name="Stursova M."/>
            <person name="Weitz H."/>
            <person name="Taylor A."/>
            <person name="Grigoriev I.V."/>
            <person name="Nagy L.G."/>
            <person name="Martin F."/>
            <person name="Kauserud H."/>
        </authorList>
    </citation>
    <scope>NUCLEOTIDE SEQUENCE</scope>
    <source>
        <strain evidence="10">CBHHK002</strain>
    </source>
</reference>
<protein>
    <recommendedName>
        <fullName evidence="7">Terpene cyclase/mutase family member</fullName>
        <ecNumber evidence="7">5.4.99.-</ecNumber>
    </recommendedName>
</protein>
<dbReference type="Pfam" id="PF13249">
    <property type="entry name" value="SQHop_cyclase_N"/>
    <property type="match status" value="1"/>
</dbReference>
<proteinExistence type="inferred from homology"/>
<keyword evidence="4" id="KW-0752">Steroid biosynthesis</keyword>
<name>A0AAD7A114_9AGAR</name>
<keyword evidence="3" id="KW-0677">Repeat</keyword>
<dbReference type="AlphaFoldDB" id="A0AAD7A114"/>
<evidence type="ECO:0000256" key="3">
    <source>
        <dbReference type="ARBA" id="ARBA00022737"/>
    </source>
</evidence>
<comment type="caution">
    <text evidence="10">The sequence shown here is derived from an EMBL/GenBank/DDBJ whole genome shotgun (WGS) entry which is preliminary data.</text>
</comment>
<keyword evidence="11" id="KW-1185">Reference proteome</keyword>
<dbReference type="GO" id="GO:0000250">
    <property type="term" value="F:lanosterol synthase activity"/>
    <property type="evidence" value="ECO:0007669"/>
    <property type="project" value="TreeGrafter"/>
</dbReference>
<dbReference type="SFLD" id="SFLDG01016">
    <property type="entry name" value="Prenyltransferase_Like_2"/>
    <property type="match status" value="1"/>
</dbReference>
<dbReference type="PROSITE" id="PS01074">
    <property type="entry name" value="TERPENE_SYNTHASES"/>
    <property type="match status" value="1"/>
</dbReference>
<evidence type="ECO:0000256" key="1">
    <source>
        <dbReference type="ARBA" id="ARBA00009755"/>
    </source>
</evidence>
<dbReference type="InterPro" id="IPR032697">
    <property type="entry name" value="SQ_cyclase_N"/>
</dbReference>
<dbReference type="EMBL" id="JARIHO010000020">
    <property type="protein sequence ID" value="KAJ7346852.1"/>
    <property type="molecule type" value="Genomic_DNA"/>
</dbReference>
<evidence type="ECO:0000313" key="11">
    <source>
        <dbReference type="Proteomes" id="UP001218218"/>
    </source>
</evidence>
<evidence type="ECO:0000256" key="6">
    <source>
        <dbReference type="ARBA" id="ARBA00023235"/>
    </source>
</evidence>
<keyword evidence="6 7" id="KW-0413">Isomerase</keyword>
<dbReference type="NCBIfam" id="TIGR01787">
    <property type="entry name" value="squalene_cyclas"/>
    <property type="match status" value="1"/>
</dbReference>
<dbReference type="InterPro" id="IPR018333">
    <property type="entry name" value="Squalene_cyclase"/>
</dbReference>
<sequence length="721" mass="81434">MQSTTSTDHSRWRLKLGPGGSHAWQYLASDEECAKWPQTDIDRYWLGISLNLPALPVSDNALDAARNGYTFLRNLQAPDGHFAGDFSGPLFLLPGVVIGSYITGAAFTTEQRREMIRYILNTANPYDGGWGVHVEGGTTVLGTVLNYASLRLLGVDADHPAAAKARNTLLRLGGAAASPTWGKFWMTVLGCYEWEGVNPMPPELWLLPYWLPFHPGRWWIHTRVVYLPMSYLYRVRFQAEPTPLTLALRKEIYSTPYDSIDWPAQCNNIAVGDIYAPHSRLLDCMNFVFKGTVEACPFPPLQRYAIDHAYELICMEDENTNFQDLAPVSKMMNMICRMHREGRDSEAVARHAAGREDVLWLTRDGMLVTGTNGSQLWDTAFAAQALVETGLADIEENKASTLKMLGWLDQAQIRENPKHFHTAYRQATKGAWAFSTKEQSYTLTDCTGEALKAVLYLQNRWHDSPKLISDARIFDSVDLLISMQYTNGGYGSYEIPRAPKILESLNAAEVFGNTMAEIPYTECTTSVITALRIFQQYYPEYRKQEINRTVAKAIKFLHGQQRPDGSWYGTWAICFTYATMFALESLALAGETYANSPHVKRACQFLLSKQMPDGGWGESWRSCEEETYIHHEKSQVVQTSWAAMALMYARYPDTTPIKRAVSLVRSRQSPDGQWPQEAVEGIFNKTCTIFYPNFKLIFTVWMLGLAHKYVEGTAEWVGDDA</sequence>
<keyword evidence="5" id="KW-0443">Lipid metabolism</keyword>
<dbReference type="EC" id="5.4.99.-" evidence="7"/>
<dbReference type="InterPro" id="IPR008930">
    <property type="entry name" value="Terpenoid_cyclase/PrenylTrfase"/>
</dbReference>
<dbReference type="FunFam" id="1.50.10.20:FF:000003">
    <property type="entry name" value="Terpene cyclase/mutase family member"/>
    <property type="match status" value="1"/>
</dbReference>
<dbReference type="InterPro" id="IPR002365">
    <property type="entry name" value="Terpene_synthase_CS"/>
</dbReference>
<feature type="domain" description="Squalene cyclase N-terminal" evidence="9">
    <location>
        <begin position="70"/>
        <end position="347"/>
    </location>
</feature>
<gene>
    <name evidence="10" type="ORF">DFH08DRAFT_204120</name>
</gene>
<accession>A0AAD7A114</accession>
<feature type="domain" description="Squalene cyclase C-terminal" evidence="8">
    <location>
        <begin position="374"/>
        <end position="705"/>
    </location>
</feature>
<dbReference type="CDD" id="cd02892">
    <property type="entry name" value="SQCY_1"/>
    <property type="match status" value="1"/>
</dbReference>
<dbReference type="SUPFAM" id="SSF48239">
    <property type="entry name" value="Terpenoid cyclases/Protein prenyltransferases"/>
    <property type="match status" value="2"/>
</dbReference>
<keyword evidence="2" id="KW-0444">Lipid biosynthesis</keyword>
<comment type="similarity">
    <text evidence="1 7">Belongs to the terpene cyclase/mutase family.</text>
</comment>
<dbReference type="Proteomes" id="UP001218218">
    <property type="component" value="Unassembled WGS sequence"/>
</dbReference>
<dbReference type="PANTHER" id="PTHR11764:SF20">
    <property type="entry name" value="LANOSTEROL SYNTHASE"/>
    <property type="match status" value="1"/>
</dbReference>
<dbReference type="Gene3D" id="1.50.10.20">
    <property type="match status" value="2"/>
</dbReference>
<dbReference type="GO" id="GO:0005811">
    <property type="term" value="C:lipid droplet"/>
    <property type="evidence" value="ECO:0007669"/>
    <property type="project" value="InterPro"/>
</dbReference>
<dbReference type="InterPro" id="IPR032696">
    <property type="entry name" value="SQ_cyclase_C"/>
</dbReference>
<evidence type="ECO:0000256" key="2">
    <source>
        <dbReference type="ARBA" id="ARBA00022516"/>
    </source>
</evidence>
<dbReference type="GO" id="GO:0016104">
    <property type="term" value="P:triterpenoid biosynthetic process"/>
    <property type="evidence" value="ECO:0007669"/>
    <property type="project" value="InterPro"/>
</dbReference>